<dbReference type="EMBL" id="JACSGR010000004">
    <property type="protein sequence ID" value="MBH5329194.1"/>
    <property type="molecule type" value="Genomic_DNA"/>
</dbReference>
<dbReference type="RefSeq" id="WP_197903066.1">
    <property type="nucleotide sequence ID" value="NZ_JACSGR010000004.1"/>
</dbReference>
<evidence type="ECO:0000313" key="3">
    <source>
        <dbReference type="Proteomes" id="UP000768471"/>
    </source>
</evidence>
<keyword evidence="1" id="KW-0732">Signal</keyword>
<keyword evidence="3" id="KW-1185">Reference proteome</keyword>
<comment type="caution">
    <text evidence="2">The sequence shown here is derived from an EMBL/GenBank/DDBJ whole genome shotgun (WGS) entry which is preliminary data.</text>
</comment>
<protein>
    <submittedName>
        <fullName evidence="2">Uncharacterized protein</fullName>
    </submittedName>
</protein>
<name>A0ABS0NA67_9NEIS</name>
<reference evidence="2 3" key="1">
    <citation type="submission" date="2020-09" db="EMBL/GenBank/DDBJ databases">
        <title>Eikenella S3660 sp. nov., isolated from a throat swab.</title>
        <authorList>
            <person name="Buhl M."/>
        </authorList>
    </citation>
    <scope>NUCLEOTIDE SEQUENCE [LARGE SCALE GENOMIC DNA]</scope>
    <source>
        <strain evidence="2 3">S3360</strain>
    </source>
</reference>
<sequence length="131" mass="14952">MKKLIFYYSFLALSAISQAQPTPDPDRWELFTESYDGTTNVFIDKQTIGRDSAWFLLTNAVDTAGSKTNMVGHVFFRCGQHKIAFGRQSVIDITTGRVIKVESGDPSYFVDVFPSSVQENIYIYFCNNYYQ</sequence>
<gene>
    <name evidence="2" type="ORF">H9Q10_05870</name>
</gene>
<organism evidence="2 3">
    <name type="scientific">Eikenella glucosivorans</name>
    <dbReference type="NCBI Taxonomy" id="2766967"/>
    <lineage>
        <taxon>Bacteria</taxon>
        <taxon>Pseudomonadati</taxon>
        <taxon>Pseudomonadota</taxon>
        <taxon>Betaproteobacteria</taxon>
        <taxon>Neisseriales</taxon>
        <taxon>Neisseriaceae</taxon>
        <taxon>Eikenella</taxon>
    </lineage>
</organism>
<dbReference type="Proteomes" id="UP000768471">
    <property type="component" value="Unassembled WGS sequence"/>
</dbReference>
<evidence type="ECO:0000256" key="1">
    <source>
        <dbReference type="SAM" id="SignalP"/>
    </source>
</evidence>
<proteinExistence type="predicted"/>
<feature type="signal peptide" evidence="1">
    <location>
        <begin position="1"/>
        <end position="19"/>
    </location>
</feature>
<accession>A0ABS0NA67</accession>
<evidence type="ECO:0000313" key="2">
    <source>
        <dbReference type="EMBL" id="MBH5329194.1"/>
    </source>
</evidence>
<feature type="chain" id="PRO_5045441794" evidence="1">
    <location>
        <begin position="20"/>
        <end position="131"/>
    </location>
</feature>